<dbReference type="InterPro" id="IPR006597">
    <property type="entry name" value="Sel1-like"/>
</dbReference>
<evidence type="ECO:0000313" key="3">
    <source>
        <dbReference type="EMBL" id="KAK8835343.1"/>
    </source>
</evidence>
<evidence type="ECO:0000313" key="5">
    <source>
        <dbReference type="Proteomes" id="UP001470230"/>
    </source>
</evidence>
<dbReference type="EMBL" id="JAPFFF010000023">
    <property type="protein sequence ID" value="KAK8852879.1"/>
    <property type="molecule type" value="Genomic_DNA"/>
</dbReference>
<dbReference type="Gene3D" id="1.25.40.10">
    <property type="entry name" value="Tetratricopeptide repeat domain"/>
    <property type="match status" value="4"/>
</dbReference>
<comment type="similarity">
    <text evidence="1">Belongs to the sel-1 family.</text>
</comment>
<dbReference type="PANTHER" id="PTHR11102">
    <property type="entry name" value="SEL-1-LIKE PROTEIN"/>
    <property type="match status" value="1"/>
</dbReference>
<evidence type="ECO:0000313" key="4">
    <source>
        <dbReference type="EMBL" id="KAK8852879.1"/>
    </source>
</evidence>
<dbReference type="SUPFAM" id="SSF81901">
    <property type="entry name" value="HCP-like"/>
    <property type="match status" value="4"/>
</dbReference>
<reference evidence="4 5" key="1">
    <citation type="submission" date="2024-04" db="EMBL/GenBank/DDBJ databases">
        <title>Tritrichomonas musculus Genome.</title>
        <authorList>
            <person name="Alves-Ferreira E."/>
            <person name="Grigg M."/>
            <person name="Lorenzi H."/>
            <person name="Galac M."/>
        </authorList>
    </citation>
    <scope>NUCLEOTIDE SEQUENCE [LARGE SCALE GENOMIC DNA]</scope>
    <source>
        <strain evidence="4 5">EAF2021</strain>
    </source>
</reference>
<proteinExistence type="inferred from homology"/>
<dbReference type="PANTHER" id="PTHR11102:SF160">
    <property type="entry name" value="ERAD-ASSOCIATED E3 UBIQUITIN-PROTEIN LIGASE COMPONENT HRD3"/>
    <property type="match status" value="1"/>
</dbReference>
<evidence type="ECO:0000256" key="1">
    <source>
        <dbReference type="ARBA" id="ARBA00038101"/>
    </source>
</evidence>
<name>A0ABR2HWB6_9EUKA</name>
<organism evidence="4 5">
    <name type="scientific">Tritrichomonas musculus</name>
    <dbReference type="NCBI Taxonomy" id="1915356"/>
    <lineage>
        <taxon>Eukaryota</taxon>
        <taxon>Metamonada</taxon>
        <taxon>Parabasalia</taxon>
        <taxon>Tritrichomonadida</taxon>
        <taxon>Tritrichomonadidae</taxon>
        <taxon>Tritrichomonas</taxon>
    </lineage>
</organism>
<dbReference type="EMBL" id="JAPFFF010000183">
    <property type="protein sequence ID" value="KAK8835343.1"/>
    <property type="molecule type" value="Genomic_DNA"/>
</dbReference>
<dbReference type="SUPFAM" id="SSF56112">
    <property type="entry name" value="Protein kinase-like (PK-like)"/>
    <property type="match status" value="1"/>
</dbReference>
<evidence type="ECO:0000259" key="2">
    <source>
        <dbReference type="PROSITE" id="PS50011"/>
    </source>
</evidence>
<dbReference type="InterPro" id="IPR011009">
    <property type="entry name" value="Kinase-like_dom_sf"/>
</dbReference>
<dbReference type="Pfam" id="PF08238">
    <property type="entry name" value="Sel1"/>
    <property type="match status" value="14"/>
</dbReference>
<sequence>MSISTPFLDLKKYEKLEKIEESDSKEFYKVTEQGGQQIYCAKILIKENIITTKKAANFLLPKVSKSEINELSRNIIQISKMHHPSILQFIGCTLNDFENHPNPVIITEYSPNGSLRSILDLQKQLKKISIWDDTKKLINIYGIASGMSYLHSCDIVHGELNTQNILMDDFLCPKINNFYNTKINLTRLTNRGKITATRTAKANDVYSFSLVMYEILTNETPVQGEKLIIRDESIPKCYQKLINECSLKDSYKRPTFDSIVELLRTDSHFIMESIEKVDFNDYVKFIDDYLKTVNSTKQIIQLKDFVSPTSSTYIEVNVDQLINQKYLRFRRKITFPEDVFDLLDADCQQLIRQADSGDSEKQFLLGKMLFEGSNKFPQNDEMGVDYIIEAINGGFVDSAIYYCQLILDKKLQKQPDPDEMEFILSPLLNEENPLLLTLYGRIKKKERNISVAKKYFKKASDAGDAEAMYEYGKILFKKSMELFEKSKINGCQKSDDYIMKQLQKKEENNQQTIVVTETEDFLESEINPIINEADQIDNKIEDKMISSSSFRLTKAERAIISKAKEAKSMKQLANDGDVAAMVQYGIALTKGEGIQKDLRAACHYFKRAADEGNAEGMLHYGIMLEHGYGIPINKRKACRYYRIASDKGNIEAMNYYGLMLLSGEGVEIDRRELYRYYNKRHNNDSEKVDKIKACHYFKVAADRGNVDAMLNYALMLLKGEGVQINKEESCRYFKAAADSGNTEAMMIYSSLLMKGEGIKINKEEACYYSRLAADGGNFKAMYDYGIMLFKGEGTSINKVESAKYLKMAADRGNSNAMLQYGLMLSNGDGVQINKEAACYYFKLAANKRNIEAMRNYGLMLAKGEGISIDKKKACFYLKKAADRGNVEAMLNYGLMSKKGEGVPVNKQEACKYFKNAADKGNVKAMLNYGLMLLKGEGVQINKRKACNYIKNAAYKGNVKAMLQYALMLENGEGVAVNKEEAQYYYKMAADKGNIEANVYYNIVSEEHQSELLSEQ</sequence>
<accession>A0ABR2HWB6</accession>
<dbReference type="InterPro" id="IPR011990">
    <property type="entry name" value="TPR-like_helical_dom_sf"/>
</dbReference>
<dbReference type="SMART" id="SM00671">
    <property type="entry name" value="SEL1"/>
    <property type="match status" value="13"/>
</dbReference>
<feature type="domain" description="Protein kinase" evidence="2">
    <location>
        <begin position="13"/>
        <end position="271"/>
    </location>
</feature>
<dbReference type="Pfam" id="PF07714">
    <property type="entry name" value="PK_Tyr_Ser-Thr"/>
    <property type="match status" value="1"/>
</dbReference>
<gene>
    <name evidence="3" type="ORF">M9Y10_013501</name>
    <name evidence="4" type="ORF">M9Y10_017871</name>
</gene>
<protein>
    <recommendedName>
        <fullName evidence="2">Protein kinase domain-containing protein</fullName>
    </recommendedName>
</protein>
<dbReference type="Proteomes" id="UP001470230">
    <property type="component" value="Unassembled WGS sequence"/>
</dbReference>
<keyword evidence="5" id="KW-1185">Reference proteome</keyword>
<comment type="caution">
    <text evidence="4">The sequence shown here is derived from an EMBL/GenBank/DDBJ whole genome shotgun (WGS) entry which is preliminary data.</text>
</comment>
<dbReference type="Gene3D" id="1.10.510.10">
    <property type="entry name" value="Transferase(Phosphotransferase) domain 1"/>
    <property type="match status" value="1"/>
</dbReference>
<dbReference type="InterPro" id="IPR050767">
    <property type="entry name" value="Sel1_AlgK"/>
</dbReference>
<dbReference type="InterPro" id="IPR001245">
    <property type="entry name" value="Ser-Thr/Tyr_kinase_cat_dom"/>
</dbReference>
<dbReference type="InterPro" id="IPR000719">
    <property type="entry name" value="Prot_kinase_dom"/>
</dbReference>
<dbReference type="PROSITE" id="PS50011">
    <property type="entry name" value="PROTEIN_KINASE_DOM"/>
    <property type="match status" value="1"/>
</dbReference>